<protein>
    <submittedName>
        <fullName evidence="2">Uncharacterized protein</fullName>
    </submittedName>
</protein>
<dbReference type="Proteomes" id="UP001295684">
    <property type="component" value="Unassembled WGS sequence"/>
</dbReference>
<evidence type="ECO:0000313" key="3">
    <source>
        <dbReference type="Proteomes" id="UP001295684"/>
    </source>
</evidence>
<dbReference type="AlphaFoldDB" id="A0AAD1XWX5"/>
<reference evidence="2" key="1">
    <citation type="submission" date="2023-07" db="EMBL/GenBank/DDBJ databases">
        <authorList>
            <consortium name="AG Swart"/>
            <person name="Singh M."/>
            <person name="Singh A."/>
            <person name="Seah K."/>
            <person name="Emmerich C."/>
        </authorList>
    </citation>
    <scope>NUCLEOTIDE SEQUENCE</scope>
    <source>
        <strain evidence="2">DP1</strain>
    </source>
</reference>
<keyword evidence="1" id="KW-0175">Coiled coil</keyword>
<proteinExistence type="predicted"/>
<organism evidence="2 3">
    <name type="scientific">Euplotes crassus</name>
    <dbReference type="NCBI Taxonomy" id="5936"/>
    <lineage>
        <taxon>Eukaryota</taxon>
        <taxon>Sar</taxon>
        <taxon>Alveolata</taxon>
        <taxon>Ciliophora</taxon>
        <taxon>Intramacronucleata</taxon>
        <taxon>Spirotrichea</taxon>
        <taxon>Hypotrichia</taxon>
        <taxon>Euplotida</taxon>
        <taxon>Euplotidae</taxon>
        <taxon>Moneuplotes</taxon>
    </lineage>
</organism>
<evidence type="ECO:0000313" key="2">
    <source>
        <dbReference type="EMBL" id="CAI2379720.1"/>
    </source>
</evidence>
<evidence type="ECO:0000256" key="1">
    <source>
        <dbReference type="SAM" id="Coils"/>
    </source>
</evidence>
<accession>A0AAD1XWX5</accession>
<comment type="caution">
    <text evidence="2">The sequence shown here is derived from an EMBL/GenBank/DDBJ whole genome shotgun (WGS) entry which is preliminary data.</text>
</comment>
<sequence>MEAVKCEIEACTNSSKYFHKELEIRICEQHFKPSQKNQCVRLGQLNEVEDALRVVKTCINNFCTGVELGDNIASIKKCKHFAEQVNHKVAQVSKGIESAKSSDDLQSHDCLESEVKDITSELYHCEFFTHFCVKNYMTLMCDYLKIDHNKVSELISPEDEIRNFKEKLEEKEQELENMEDKYRQICERIINDIGLDTKESLLKSYKIVTDLELIQKNDRVLIFNCDTEEDTEFMKAIGDNILPNCSRLRLDSITSDVKLFKNFICSSFPETVQWFHLNCNGEIIDCQEIIETIHYVSPHISLEFYIYNMRISQFQMKYILQSICKNQKIFGFGYCKFELDSVPSFQYCLDGSIIEFLSFCGNGRSKYSDWQKHPERFSNLIEGLSQSKDFKKNFKMIQMLNCGMKKQHVRGVLDKFDFKQVEIIEHSA</sequence>
<gene>
    <name evidence="2" type="ORF">ECRASSUSDP1_LOCUS21133</name>
</gene>
<name>A0AAD1XWX5_EUPCR</name>
<dbReference type="EMBL" id="CAMPGE010021575">
    <property type="protein sequence ID" value="CAI2379720.1"/>
    <property type="molecule type" value="Genomic_DNA"/>
</dbReference>
<keyword evidence="3" id="KW-1185">Reference proteome</keyword>
<feature type="coiled-coil region" evidence="1">
    <location>
        <begin position="154"/>
        <end position="188"/>
    </location>
</feature>